<dbReference type="InterPro" id="IPR016161">
    <property type="entry name" value="Ald_DH/histidinol_DH"/>
</dbReference>
<keyword evidence="6" id="KW-1185">Reference proteome</keyword>
<dbReference type="Pfam" id="PF00171">
    <property type="entry name" value="Aldedh"/>
    <property type="match status" value="1"/>
</dbReference>
<dbReference type="InterPro" id="IPR016162">
    <property type="entry name" value="Ald_DH_N"/>
</dbReference>
<name>A0A316Z7P8_9BASI</name>
<reference evidence="5 6" key="1">
    <citation type="journal article" date="2018" name="Mol. Biol. Evol.">
        <title>Broad Genomic Sampling Reveals a Smut Pathogenic Ancestry of the Fungal Clade Ustilaginomycotina.</title>
        <authorList>
            <person name="Kijpornyongpan T."/>
            <person name="Mondo S.J."/>
            <person name="Barry K."/>
            <person name="Sandor L."/>
            <person name="Lee J."/>
            <person name="Lipzen A."/>
            <person name="Pangilinan J."/>
            <person name="LaButti K."/>
            <person name="Hainaut M."/>
            <person name="Henrissat B."/>
            <person name="Grigoriev I.V."/>
            <person name="Spatafora J.W."/>
            <person name="Aime M.C."/>
        </authorList>
    </citation>
    <scope>NUCLEOTIDE SEQUENCE [LARGE SCALE GENOMIC DNA]</scope>
    <source>
        <strain evidence="5 6">MCA 4186</strain>
    </source>
</reference>
<evidence type="ECO:0000256" key="3">
    <source>
        <dbReference type="RuleBase" id="RU003345"/>
    </source>
</evidence>
<dbReference type="InterPro" id="IPR029510">
    <property type="entry name" value="Ald_DH_CS_GLU"/>
</dbReference>
<dbReference type="PANTHER" id="PTHR43353">
    <property type="entry name" value="SUCCINATE-SEMIALDEHYDE DEHYDROGENASE, MITOCHONDRIAL"/>
    <property type="match status" value="1"/>
</dbReference>
<accession>A0A316Z7P8</accession>
<dbReference type="OrthoDB" id="310895at2759"/>
<dbReference type="InterPro" id="IPR050740">
    <property type="entry name" value="Aldehyde_DH_Superfamily"/>
</dbReference>
<keyword evidence="1 3" id="KW-0560">Oxidoreductase</keyword>
<organism evidence="5 6">
    <name type="scientific">Tilletiopsis washingtonensis</name>
    <dbReference type="NCBI Taxonomy" id="58919"/>
    <lineage>
        <taxon>Eukaryota</taxon>
        <taxon>Fungi</taxon>
        <taxon>Dikarya</taxon>
        <taxon>Basidiomycota</taxon>
        <taxon>Ustilaginomycotina</taxon>
        <taxon>Exobasidiomycetes</taxon>
        <taxon>Entylomatales</taxon>
        <taxon>Entylomatales incertae sedis</taxon>
        <taxon>Tilletiopsis</taxon>
    </lineage>
</organism>
<dbReference type="PANTHER" id="PTHR43353:SF6">
    <property type="entry name" value="CYTOPLASMIC ALDEHYDE DEHYDROGENASE (EUROFUNG)"/>
    <property type="match status" value="1"/>
</dbReference>
<dbReference type="InterPro" id="IPR015590">
    <property type="entry name" value="Aldehyde_DH_dom"/>
</dbReference>
<dbReference type="PROSITE" id="PS00687">
    <property type="entry name" value="ALDEHYDE_DEHYDR_GLU"/>
    <property type="match status" value="1"/>
</dbReference>
<dbReference type="SUPFAM" id="SSF53720">
    <property type="entry name" value="ALDH-like"/>
    <property type="match status" value="1"/>
</dbReference>
<dbReference type="RefSeq" id="XP_025596472.1">
    <property type="nucleotide sequence ID" value="XM_025740331.1"/>
</dbReference>
<dbReference type="Gene3D" id="3.40.309.10">
    <property type="entry name" value="Aldehyde Dehydrogenase, Chain A, domain 2"/>
    <property type="match status" value="1"/>
</dbReference>
<evidence type="ECO:0000313" key="5">
    <source>
        <dbReference type="EMBL" id="PWN96193.1"/>
    </source>
</evidence>
<evidence type="ECO:0000256" key="1">
    <source>
        <dbReference type="ARBA" id="ARBA00023002"/>
    </source>
</evidence>
<dbReference type="EMBL" id="KZ819300">
    <property type="protein sequence ID" value="PWN96193.1"/>
    <property type="molecule type" value="Genomic_DNA"/>
</dbReference>
<protein>
    <submittedName>
        <fullName evidence="5">Aldehyde dehydrogenase</fullName>
    </submittedName>
</protein>
<dbReference type="AlphaFoldDB" id="A0A316Z7P8"/>
<comment type="similarity">
    <text evidence="3">Belongs to the aldehyde dehydrogenase family.</text>
</comment>
<dbReference type="GO" id="GO:0009450">
    <property type="term" value="P:gamma-aminobutyric acid catabolic process"/>
    <property type="evidence" value="ECO:0007669"/>
    <property type="project" value="TreeGrafter"/>
</dbReference>
<dbReference type="Gene3D" id="3.40.605.10">
    <property type="entry name" value="Aldehyde Dehydrogenase, Chain A, domain 1"/>
    <property type="match status" value="1"/>
</dbReference>
<dbReference type="InterPro" id="IPR016163">
    <property type="entry name" value="Ald_DH_C"/>
</dbReference>
<feature type="domain" description="Aldehyde dehydrogenase" evidence="4">
    <location>
        <begin position="34"/>
        <end position="491"/>
    </location>
</feature>
<feature type="active site" evidence="2">
    <location>
        <position position="259"/>
    </location>
</feature>
<dbReference type="GO" id="GO:0004777">
    <property type="term" value="F:succinate-semialdehyde dehydrogenase (NAD+) activity"/>
    <property type="evidence" value="ECO:0007669"/>
    <property type="project" value="TreeGrafter"/>
</dbReference>
<proteinExistence type="inferred from homology"/>
<dbReference type="STRING" id="58919.A0A316Z7P8"/>
<dbReference type="Proteomes" id="UP000245946">
    <property type="component" value="Unassembled WGS sequence"/>
</dbReference>
<evidence type="ECO:0000313" key="6">
    <source>
        <dbReference type="Proteomes" id="UP000245946"/>
    </source>
</evidence>
<sequence>MSTPFYKQSPLPLIIDNEAVCTSHTFDVDSVEAPGTAVATVCGATVKEAHAACAAAQRAGPEWRKMPLTERRKILLKASEIFQQRIPEIIALETKETASSSGFAGFETAVLASAQFQETPIAMAQAMRGETAPVDSAGKRMLVERVPYGCVLGIAPWNAPVTLGIRAVLAPLAGGNTVILKTSEYSPTVHMAVMQCLFDAGLPKGVLNVLHVATKDAPEVTQALIAHPVVRKVNFTGSTNVGRIIAQICAKHLKPCMMELGGKNPIVVTGNADVELAANNIVFNGFLHQGQICMSASNLIVHASLADDVAQKIGAIMAEQASLLSAGRKQNHSGKDDEAHRLRPLFNAASGERVKSLYEDAVQQGAKLVGGKPAFEGSLVQPVVLNGLTKESKFYSTEAFAPMMGIIKYNTEQEAIDLANGTDYGLSASVYSRDETEAYRIASAIDSGAVHINGGTVHDDQALHHGGMKNSGWGRFNGVAGIHEFTQSKCVTFNVPAQVPFHIM</sequence>
<gene>
    <name evidence="5" type="ORF">FA09DRAFT_300337</name>
</gene>
<evidence type="ECO:0000256" key="2">
    <source>
        <dbReference type="PROSITE-ProRule" id="PRU10007"/>
    </source>
</evidence>
<evidence type="ECO:0000259" key="4">
    <source>
        <dbReference type="Pfam" id="PF00171"/>
    </source>
</evidence>
<dbReference type="GeneID" id="37267877"/>